<dbReference type="Gene3D" id="1.20.1300.10">
    <property type="entry name" value="Fumarate reductase/succinate dehydrogenase, transmembrane subunit"/>
    <property type="match status" value="2"/>
</dbReference>
<accession>A0A8J6T4C1</accession>
<dbReference type="SUPFAM" id="SSF81343">
    <property type="entry name" value="Fumarate reductase respiratory complex transmembrane subunits"/>
    <property type="match status" value="2"/>
</dbReference>
<evidence type="ECO:0000256" key="7">
    <source>
        <dbReference type="ARBA" id="ARBA00023136"/>
    </source>
</evidence>
<dbReference type="GO" id="GO:0046872">
    <property type="term" value="F:metal ion binding"/>
    <property type="evidence" value="ECO:0007669"/>
    <property type="project" value="UniProtKB-KW"/>
</dbReference>
<evidence type="ECO:0000256" key="8">
    <source>
        <dbReference type="SAM" id="Phobius"/>
    </source>
</evidence>
<keyword evidence="4" id="KW-0479">Metal-binding</keyword>
<dbReference type="Proteomes" id="UP000650524">
    <property type="component" value="Unassembled WGS sequence"/>
</dbReference>
<gene>
    <name evidence="9" type="ORF">H8E19_07855</name>
</gene>
<dbReference type="GO" id="GO:0016020">
    <property type="term" value="C:membrane"/>
    <property type="evidence" value="ECO:0007669"/>
    <property type="project" value="UniProtKB-SubCell"/>
</dbReference>
<keyword evidence="2" id="KW-0349">Heme</keyword>
<evidence type="ECO:0000256" key="2">
    <source>
        <dbReference type="ARBA" id="ARBA00022617"/>
    </source>
</evidence>
<keyword evidence="5 8" id="KW-1133">Transmembrane helix</keyword>
<evidence type="ECO:0000256" key="1">
    <source>
        <dbReference type="ARBA" id="ARBA00004370"/>
    </source>
</evidence>
<dbReference type="EMBL" id="JACNJD010000200">
    <property type="protein sequence ID" value="MBC8177307.1"/>
    <property type="molecule type" value="Genomic_DNA"/>
</dbReference>
<proteinExistence type="predicted"/>
<comment type="caution">
    <text evidence="9">The sequence shown here is derived from an EMBL/GenBank/DDBJ whole genome shotgun (WGS) entry which is preliminary data.</text>
</comment>
<feature type="transmembrane region" description="Helical" evidence="8">
    <location>
        <begin position="144"/>
        <end position="162"/>
    </location>
</feature>
<comment type="subcellular location">
    <subcellularLocation>
        <location evidence="1">Membrane</location>
    </subcellularLocation>
</comment>
<feature type="transmembrane region" description="Helical" evidence="8">
    <location>
        <begin position="74"/>
        <end position="96"/>
    </location>
</feature>
<evidence type="ECO:0000313" key="9">
    <source>
        <dbReference type="EMBL" id="MBC8177307.1"/>
    </source>
</evidence>
<dbReference type="Pfam" id="PF01127">
    <property type="entry name" value="Sdh_cyt"/>
    <property type="match status" value="2"/>
</dbReference>
<feature type="transmembrane region" description="Helical" evidence="8">
    <location>
        <begin position="116"/>
        <end position="138"/>
    </location>
</feature>
<keyword evidence="7 8" id="KW-0472">Membrane</keyword>
<dbReference type="InterPro" id="IPR000701">
    <property type="entry name" value="SuccDH_FuR_B_TM-su"/>
</dbReference>
<dbReference type="AlphaFoldDB" id="A0A8J6T4C1"/>
<feature type="transmembrane region" description="Helical" evidence="8">
    <location>
        <begin position="252"/>
        <end position="273"/>
    </location>
</feature>
<feature type="transmembrane region" description="Helical" evidence="8">
    <location>
        <begin position="182"/>
        <end position="202"/>
    </location>
</feature>
<keyword evidence="3 8" id="KW-0812">Transmembrane</keyword>
<keyword evidence="6" id="KW-0408">Iron</keyword>
<sequence length="275" mass="31582">MNTNMAKAGAESPVLSLLERLPVLSFYARTRGWHYVISWCNRIAGLLLVIWLWLHIYFLAFLYTPSTYDGNMKIFRYFILVFLQWILSLPVIFHAFNGGRLILYEVFGKRNDETMVRWMIGLSVIYIGLVGLFMIMGNQSASPFFFWLLMLLTALICGYGVARKLWHSEHSIFWKLQRISGAFLLVLVPAHLLFMHLNPSVAMEASVVIERMQNWFIKAVDLILAVAALYHGGYGLFSVLSEYLSSRILRKGLVCVVAFITIIFAWIGIRLILTV</sequence>
<evidence type="ECO:0000256" key="3">
    <source>
        <dbReference type="ARBA" id="ARBA00022692"/>
    </source>
</evidence>
<name>A0A8J6T4C1_9DELT</name>
<evidence type="ECO:0008006" key="11">
    <source>
        <dbReference type="Google" id="ProtNLM"/>
    </source>
</evidence>
<reference evidence="9 10" key="1">
    <citation type="submission" date="2020-08" db="EMBL/GenBank/DDBJ databases">
        <title>Bridging the membrane lipid divide: bacteria of the FCB group superphylum have the potential to synthesize archaeal ether lipids.</title>
        <authorList>
            <person name="Villanueva L."/>
            <person name="Von Meijenfeldt F.A.B."/>
            <person name="Westbye A.B."/>
            <person name="Yadav S."/>
            <person name="Hopmans E.C."/>
            <person name="Dutilh B.E."/>
            <person name="Sinninghe Damste J.S."/>
        </authorList>
    </citation>
    <scope>NUCLEOTIDE SEQUENCE [LARGE SCALE GENOMIC DNA]</scope>
    <source>
        <strain evidence="9">NIOZ-UU27</strain>
    </source>
</reference>
<evidence type="ECO:0000256" key="5">
    <source>
        <dbReference type="ARBA" id="ARBA00022989"/>
    </source>
</evidence>
<evidence type="ECO:0000256" key="6">
    <source>
        <dbReference type="ARBA" id="ARBA00023004"/>
    </source>
</evidence>
<organism evidence="9 10">
    <name type="scientific">Candidatus Desulfacyla euxinica</name>
    <dbReference type="NCBI Taxonomy" id="2841693"/>
    <lineage>
        <taxon>Bacteria</taxon>
        <taxon>Deltaproteobacteria</taxon>
        <taxon>Candidatus Desulfacyla</taxon>
    </lineage>
</organism>
<feature type="transmembrane region" description="Helical" evidence="8">
    <location>
        <begin position="39"/>
        <end position="62"/>
    </location>
</feature>
<evidence type="ECO:0000256" key="4">
    <source>
        <dbReference type="ARBA" id="ARBA00022723"/>
    </source>
</evidence>
<protein>
    <recommendedName>
        <fullName evidence="11">Succinate dehydrogenase hydrophobic membrane anchor subunit</fullName>
    </recommendedName>
</protein>
<evidence type="ECO:0000313" key="10">
    <source>
        <dbReference type="Proteomes" id="UP000650524"/>
    </source>
</evidence>
<dbReference type="InterPro" id="IPR034804">
    <property type="entry name" value="SQR/QFR_C/D"/>
</dbReference>
<feature type="transmembrane region" description="Helical" evidence="8">
    <location>
        <begin position="222"/>
        <end position="240"/>
    </location>
</feature>